<comment type="similarity">
    <text evidence="1">Belongs to the universal ribosomal protein uL3 family.</text>
</comment>
<dbReference type="PANTHER" id="PTHR11229:SF16">
    <property type="entry name" value="LARGE RIBOSOMAL SUBUNIT PROTEIN UL3C"/>
    <property type="match status" value="1"/>
</dbReference>
<organism evidence="7 8">
    <name type="scientific">Candidatus Doudnabacteria bacterium Gr01-1014_77</name>
    <dbReference type="NCBI Taxonomy" id="2017133"/>
    <lineage>
        <taxon>Bacteria</taxon>
        <taxon>Candidatus Doudnaibacteriota</taxon>
    </lineage>
</organism>
<accession>A0A554JB23</accession>
<keyword evidence="2" id="KW-0699">rRNA-binding</keyword>
<evidence type="ECO:0000256" key="5">
    <source>
        <dbReference type="ARBA" id="ARBA00023274"/>
    </source>
</evidence>
<sequence length="236" mass="25643">MIINISGQVARLGFLFKTMKFTIAKKLNMSSHFLESGLAIPVTILHAGPVVVTQIKNKEKDKYEAVQVGYGKKKNHSKALAGHFKGLGNFAVLKEFKVKDLAQFEVGKKIDIADFQVGEMVSVTGIMKGRGFAGAVKRHGFGGMPASHGHDKPRAVGSIGQRFPQHVRKGLRMAGRMGGVGVTVKNLQIVDIDPKRSLIAVKGAVPGHRNGLVEIVSTGKIKDLEVKRTEKKEKKK</sequence>
<protein>
    <recommendedName>
        <fullName evidence="6">50S ribosomal protein L3</fullName>
    </recommendedName>
</protein>
<name>A0A554JB23_9BACT</name>
<dbReference type="Proteomes" id="UP000319613">
    <property type="component" value="Unassembled WGS sequence"/>
</dbReference>
<evidence type="ECO:0000256" key="4">
    <source>
        <dbReference type="ARBA" id="ARBA00022980"/>
    </source>
</evidence>
<dbReference type="Gene3D" id="3.30.160.810">
    <property type="match status" value="1"/>
</dbReference>
<evidence type="ECO:0000313" key="7">
    <source>
        <dbReference type="EMBL" id="TSC65545.1"/>
    </source>
</evidence>
<dbReference type="PANTHER" id="PTHR11229">
    <property type="entry name" value="50S RIBOSOMAL PROTEIN L3"/>
    <property type="match status" value="1"/>
</dbReference>
<dbReference type="EMBL" id="VMFF01000040">
    <property type="protein sequence ID" value="TSC65545.1"/>
    <property type="molecule type" value="Genomic_DNA"/>
</dbReference>
<evidence type="ECO:0000256" key="3">
    <source>
        <dbReference type="ARBA" id="ARBA00022884"/>
    </source>
</evidence>
<evidence type="ECO:0000256" key="1">
    <source>
        <dbReference type="ARBA" id="ARBA00006540"/>
    </source>
</evidence>
<proteinExistence type="inferred from homology"/>
<dbReference type="SUPFAM" id="SSF50447">
    <property type="entry name" value="Translation proteins"/>
    <property type="match status" value="1"/>
</dbReference>
<dbReference type="InterPro" id="IPR009000">
    <property type="entry name" value="Transl_B-barrel_sf"/>
</dbReference>
<keyword evidence="3" id="KW-0694">RNA-binding</keyword>
<evidence type="ECO:0000256" key="6">
    <source>
        <dbReference type="NCBIfam" id="TIGR03625"/>
    </source>
</evidence>
<comment type="caution">
    <text evidence="7">The sequence shown here is derived from an EMBL/GenBank/DDBJ whole genome shotgun (WGS) entry which is preliminary data.</text>
</comment>
<dbReference type="GO" id="GO:0006412">
    <property type="term" value="P:translation"/>
    <property type="evidence" value="ECO:0007669"/>
    <property type="project" value="UniProtKB-UniRule"/>
</dbReference>
<dbReference type="Pfam" id="PF00297">
    <property type="entry name" value="Ribosomal_L3"/>
    <property type="match status" value="1"/>
</dbReference>
<dbReference type="GO" id="GO:0022625">
    <property type="term" value="C:cytosolic large ribosomal subunit"/>
    <property type="evidence" value="ECO:0007669"/>
    <property type="project" value="TreeGrafter"/>
</dbReference>
<gene>
    <name evidence="7" type="ORF">G01um101477_430</name>
</gene>
<dbReference type="Gene3D" id="2.40.30.10">
    <property type="entry name" value="Translation factors"/>
    <property type="match status" value="1"/>
</dbReference>
<keyword evidence="4 7" id="KW-0689">Ribosomal protein</keyword>
<dbReference type="GO" id="GO:0003735">
    <property type="term" value="F:structural constituent of ribosome"/>
    <property type="evidence" value="ECO:0007669"/>
    <property type="project" value="UniProtKB-UniRule"/>
</dbReference>
<evidence type="ECO:0000313" key="8">
    <source>
        <dbReference type="Proteomes" id="UP000319613"/>
    </source>
</evidence>
<dbReference type="FunFam" id="2.40.30.10:FF:000004">
    <property type="entry name" value="50S ribosomal protein L3"/>
    <property type="match status" value="1"/>
</dbReference>
<dbReference type="InterPro" id="IPR019927">
    <property type="entry name" value="Ribosomal_uL3_bac/org-type"/>
</dbReference>
<dbReference type="AlphaFoldDB" id="A0A554JB23"/>
<reference evidence="7 8" key="1">
    <citation type="submission" date="2017-07" db="EMBL/GenBank/DDBJ databases">
        <title>Mechanisms for carbon and nitrogen cycling indicate functional differentiation within the Candidate Phyla Radiation.</title>
        <authorList>
            <person name="Danczak R.E."/>
            <person name="Johnston M.D."/>
            <person name="Kenah C."/>
            <person name="Slattery M."/>
            <person name="Wrighton K.C."/>
            <person name="Wilkins M.J."/>
        </authorList>
    </citation>
    <scope>NUCLEOTIDE SEQUENCE [LARGE SCALE GENOMIC DNA]</scope>
    <source>
        <strain evidence="7">Gr01-1014_77</strain>
    </source>
</reference>
<dbReference type="InterPro" id="IPR000597">
    <property type="entry name" value="Ribosomal_uL3"/>
</dbReference>
<dbReference type="GO" id="GO:0019843">
    <property type="term" value="F:rRNA binding"/>
    <property type="evidence" value="ECO:0007669"/>
    <property type="project" value="UniProtKB-KW"/>
</dbReference>
<evidence type="ECO:0000256" key="2">
    <source>
        <dbReference type="ARBA" id="ARBA00022730"/>
    </source>
</evidence>
<keyword evidence="5" id="KW-0687">Ribonucleoprotein</keyword>
<dbReference type="NCBIfam" id="TIGR03625">
    <property type="entry name" value="L3_bact"/>
    <property type="match status" value="1"/>
</dbReference>